<dbReference type="Gene3D" id="3.60.10.10">
    <property type="entry name" value="Endonuclease/exonuclease/phosphatase"/>
    <property type="match status" value="1"/>
</dbReference>
<feature type="binding site" evidence="11">
    <location>
        <position position="371"/>
    </location>
    <ligand>
        <name>Mg(2+)</name>
        <dbReference type="ChEBI" id="CHEBI:18420"/>
        <label>1</label>
    </ligand>
</feature>
<feature type="transmembrane region" description="Helical" evidence="13">
    <location>
        <begin position="631"/>
        <end position="649"/>
    </location>
</feature>
<keyword evidence="7 11" id="KW-0460">Magnesium</keyword>
<feature type="transmembrane region" description="Helical" evidence="13">
    <location>
        <begin position="547"/>
        <end position="565"/>
    </location>
</feature>
<keyword evidence="8 13" id="KW-1133">Transmembrane helix</keyword>
<dbReference type="NCBIfam" id="TIGR00633">
    <property type="entry name" value="xth"/>
    <property type="match status" value="1"/>
</dbReference>
<dbReference type="SUPFAM" id="SSF56219">
    <property type="entry name" value="DNase I-like"/>
    <property type="match status" value="1"/>
</dbReference>
<dbReference type="InterPro" id="IPR036259">
    <property type="entry name" value="MFS_trans_sf"/>
</dbReference>
<proteinExistence type="inferred from homology"/>
<evidence type="ECO:0000256" key="11">
    <source>
        <dbReference type="PIRSR" id="PIRSR604808-2"/>
    </source>
</evidence>
<feature type="binding site" evidence="11">
    <location>
        <position position="372"/>
    </location>
    <ligand>
        <name>Mg(2+)</name>
        <dbReference type="ChEBI" id="CHEBI:18420"/>
        <label>1</label>
    </ligand>
</feature>
<feature type="active site" description="Proton donor/acceptor" evidence="10">
    <location>
        <position position="264"/>
    </location>
</feature>
<dbReference type="PANTHER" id="PTHR12778">
    <property type="entry name" value="SOLUTE CARRIER FAMILY 33 ACETYL-COA TRANSPORTER -RELATED"/>
    <property type="match status" value="1"/>
</dbReference>
<dbReference type="Pfam" id="PF07690">
    <property type="entry name" value="MFS_1"/>
    <property type="match status" value="1"/>
</dbReference>
<dbReference type="InterPro" id="IPR011701">
    <property type="entry name" value="MFS"/>
</dbReference>
<evidence type="ECO:0000256" key="8">
    <source>
        <dbReference type="ARBA" id="ARBA00022989"/>
    </source>
</evidence>
<accession>A0AA38XMK9</accession>
<feature type="domain" description="Endonuclease/exonuclease/phosphatase" evidence="14">
    <location>
        <begin position="121"/>
        <end position="372"/>
    </location>
</feature>
<evidence type="ECO:0000256" key="10">
    <source>
        <dbReference type="PIRSR" id="PIRSR604808-1"/>
    </source>
</evidence>
<dbReference type="InterPro" id="IPR036691">
    <property type="entry name" value="Endo/exonu/phosph_ase_sf"/>
</dbReference>
<feature type="site" description="Important for catalytic activity" evidence="12">
    <location>
        <position position="346"/>
    </location>
</feature>
<dbReference type="GO" id="GO:0022857">
    <property type="term" value="F:transmembrane transporter activity"/>
    <property type="evidence" value="ECO:0007669"/>
    <property type="project" value="InterPro"/>
</dbReference>
<dbReference type="PROSITE" id="PS51435">
    <property type="entry name" value="AP_NUCLEASE_F1_4"/>
    <property type="match status" value="1"/>
</dbReference>
<dbReference type="PROSITE" id="PS00726">
    <property type="entry name" value="AP_NUCLEASE_F1_1"/>
    <property type="match status" value="1"/>
</dbReference>
<keyword evidence="6" id="KW-0378">Hydrolase</keyword>
<dbReference type="FunFam" id="3.60.10.10:FF:000026">
    <property type="entry name" value="Exodeoxyribonuclease III"/>
    <property type="match status" value="1"/>
</dbReference>
<feature type="binding site" evidence="11">
    <location>
        <position position="266"/>
    </location>
    <ligand>
        <name>Mg(2+)</name>
        <dbReference type="ChEBI" id="CHEBI:18420"/>
        <label>1</label>
    </ligand>
</feature>
<feature type="transmembrane region" description="Helical" evidence="13">
    <location>
        <begin position="724"/>
        <end position="747"/>
    </location>
</feature>
<feature type="binding site" evidence="11">
    <location>
        <position position="264"/>
    </location>
    <ligand>
        <name>Mg(2+)</name>
        <dbReference type="ChEBI" id="CHEBI:18420"/>
        <label>1</label>
    </ligand>
</feature>
<evidence type="ECO:0000256" key="12">
    <source>
        <dbReference type="PIRSR" id="PIRSR604808-3"/>
    </source>
</evidence>
<dbReference type="GO" id="GO:0003677">
    <property type="term" value="F:DNA binding"/>
    <property type="evidence" value="ECO:0007669"/>
    <property type="project" value="InterPro"/>
</dbReference>
<comment type="similarity">
    <text evidence="2">Belongs to the DNA repair enzymes AP/ExoA family.</text>
</comment>
<dbReference type="InterPro" id="IPR005135">
    <property type="entry name" value="Endo/exonuclease/phosphatase"/>
</dbReference>
<dbReference type="AlphaFoldDB" id="A0AA38XMK9"/>
<comment type="cofactor">
    <cofactor evidence="11">
        <name>Mg(2+)</name>
        <dbReference type="ChEBI" id="CHEBI:18420"/>
    </cofactor>
    <cofactor evidence="11">
        <name>Mn(2+)</name>
        <dbReference type="ChEBI" id="CHEBI:29035"/>
    </cofactor>
    <text evidence="11">Probably binds two magnesium or manganese ions per subunit.</text>
</comment>
<feature type="site" description="Transition state stabilizer" evidence="12">
    <location>
        <position position="266"/>
    </location>
</feature>
<keyword evidence="11" id="KW-0464">Manganese</keyword>
<dbReference type="InterPro" id="IPR004752">
    <property type="entry name" value="AmpG_permease/AT-1"/>
</dbReference>
<feature type="transmembrane region" description="Helical" evidence="13">
    <location>
        <begin position="426"/>
        <end position="447"/>
    </location>
</feature>
<evidence type="ECO:0000256" key="5">
    <source>
        <dbReference type="ARBA" id="ARBA00022723"/>
    </source>
</evidence>
<reference evidence="15" key="1">
    <citation type="submission" date="2022-10" db="EMBL/GenBank/DDBJ databases">
        <title>Culturing micro-colonial fungi from biological soil crusts in the Mojave desert and describing Neophaeococcomyces mojavensis, and introducing the new genera and species Taxawa tesnikishii.</title>
        <authorList>
            <person name="Kurbessoian T."/>
            <person name="Stajich J.E."/>
        </authorList>
    </citation>
    <scope>NUCLEOTIDE SEQUENCE</scope>
    <source>
        <strain evidence="15">TK_35</strain>
    </source>
</reference>
<evidence type="ECO:0000256" key="7">
    <source>
        <dbReference type="ARBA" id="ARBA00022842"/>
    </source>
</evidence>
<feature type="site" description="Interaction with DNA substrate" evidence="12">
    <location>
        <position position="372"/>
    </location>
</feature>
<comment type="subcellular location">
    <subcellularLocation>
        <location evidence="1">Membrane</location>
        <topology evidence="1">Multi-pass membrane protein</topology>
    </subcellularLocation>
</comment>
<dbReference type="SUPFAM" id="SSF103473">
    <property type="entry name" value="MFS general substrate transporter"/>
    <property type="match status" value="1"/>
</dbReference>
<feature type="binding site" evidence="11">
    <location>
        <position position="122"/>
    </location>
    <ligand>
        <name>Mg(2+)</name>
        <dbReference type="ChEBI" id="CHEBI:18420"/>
        <label>1</label>
    </ligand>
</feature>
<evidence type="ECO:0000256" key="6">
    <source>
        <dbReference type="ARBA" id="ARBA00022801"/>
    </source>
</evidence>
<feature type="transmembrane region" description="Helical" evidence="13">
    <location>
        <begin position="396"/>
        <end position="414"/>
    </location>
</feature>
<evidence type="ECO:0000259" key="14">
    <source>
        <dbReference type="Pfam" id="PF03372"/>
    </source>
</evidence>
<evidence type="ECO:0000313" key="15">
    <source>
        <dbReference type="EMBL" id="KAJ9616280.1"/>
    </source>
</evidence>
<dbReference type="InterPro" id="IPR004808">
    <property type="entry name" value="AP_endonuc_1"/>
</dbReference>
<feature type="transmembrane region" description="Helical" evidence="13">
    <location>
        <begin position="493"/>
        <end position="518"/>
    </location>
</feature>
<organism evidence="15">
    <name type="scientific">Knufia peltigerae</name>
    <dbReference type="NCBI Taxonomy" id="1002370"/>
    <lineage>
        <taxon>Eukaryota</taxon>
        <taxon>Fungi</taxon>
        <taxon>Dikarya</taxon>
        <taxon>Ascomycota</taxon>
        <taxon>Pezizomycotina</taxon>
        <taxon>Eurotiomycetes</taxon>
        <taxon>Chaetothyriomycetidae</taxon>
        <taxon>Chaetothyriales</taxon>
        <taxon>Trichomeriaceae</taxon>
        <taxon>Knufia</taxon>
    </lineage>
</organism>
<evidence type="ECO:0000256" key="3">
    <source>
        <dbReference type="ARBA" id="ARBA00022448"/>
    </source>
</evidence>
<keyword evidence="5 11" id="KW-0479">Metal-binding</keyword>
<feature type="transmembrane region" description="Helical" evidence="13">
    <location>
        <begin position="669"/>
        <end position="689"/>
    </location>
</feature>
<protein>
    <recommendedName>
        <fullName evidence="14">Endonuclease/exonuclease/phosphatase domain-containing protein</fullName>
    </recommendedName>
</protein>
<name>A0AA38XMK9_9EURO</name>
<dbReference type="NCBIfam" id="TIGR00901">
    <property type="entry name" value="2A0125"/>
    <property type="match status" value="1"/>
</dbReference>
<dbReference type="Gene3D" id="1.20.1250.20">
    <property type="entry name" value="MFS general substrate transporter like domains"/>
    <property type="match status" value="2"/>
</dbReference>
<dbReference type="GO" id="GO:0006281">
    <property type="term" value="P:DNA repair"/>
    <property type="evidence" value="ECO:0007669"/>
    <property type="project" value="InterPro"/>
</dbReference>
<dbReference type="NCBIfam" id="TIGR00195">
    <property type="entry name" value="exoDNase_III"/>
    <property type="match status" value="1"/>
</dbReference>
<evidence type="ECO:0000256" key="4">
    <source>
        <dbReference type="ARBA" id="ARBA00022692"/>
    </source>
</evidence>
<dbReference type="InterPro" id="IPR020847">
    <property type="entry name" value="AP_endonuclease_F1_BS"/>
</dbReference>
<dbReference type="EMBL" id="JAPDRN010000166">
    <property type="protein sequence ID" value="KAJ9616280.1"/>
    <property type="molecule type" value="Genomic_DNA"/>
</dbReference>
<feature type="active site" description="Proton acceptor" evidence="10">
    <location>
        <position position="372"/>
    </location>
</feature>
<evidence type="ECO:0000256" key="13">
    <source>
        <dbReference type="SAM" id="Phobius"/>
    </source>
</evidence>
<keyword evidence="4 13" id="KW-0812">Transmembrane</keyword>
<comment type="caution">
    <text evidence="15">The sequence shown here is derived from an EMBL/GenBank/DDBJ whole genome shotgun (WGS) entry which is preliminary data.</text>
</comment>
<dbReference type="Pfam" id="PF03372">
    <property type="entry name" value="Exo_endo_phos"/>
    <property type="match status" value="1"/>
</dbReference>
<dbReference type="PANTHER" id="PTHR12778:SF10">
    <property type="entry name" value="MAJOR FACILITATOR SUPERFAMILY DOMAIN-CONTAINING PROTEIN 3"/>
    <property type="match status" value="1"/>
</dbReference>
<evidence type="ECO:0000256" key="2">
    <source>
        <dbReference type="ARBA" id="ARBA00007092"/>
    </source>
</evidence>
<keyword evidence="3" id="KW-0813">Transport</keyword>
<keyword evidence="9 13" id="KW-0472">Membrane</keyword>
<feature type="transmembrane region" description="Helical" evidence="13">
    <location>
        <begin position="468"/>
        <end position="487"/>
    </location>
</feature>
<dbReference type="GO" id="GO:0046872">
    <property type="term" value="F:metal ion binding"/>
    <property type="evidence" value="ECO:0007669"/>
    <property type="project" value="UniProtKB-KW"/>
</dbReference>
<dbReference type="CDD" id="cd10281">
    <property type="entry name" value="Nape_like_AP-endo"/>
    <property type="match status" value="1"/>
</dbReference>
<sequence>MRIPIVRTPRSVPSIAEDLMDHGIVVVDTMRSHAQRLAQELRDELGIERVDSEREDAELLLHLSCDVEPVNDYGWVDYYVHCGTSPVDAMDAKELVRTAVRQWGKAGKPDYFVAQLPAHRFNANGIRSAATKGFLDWFRGQDADVLCIQETKAQEDQLTDPMFRPDGHHCFYRDAITKKGYSGVAIYSRREPDQVITSLGWAPFDDEGRYIEARFGNLSVVSFYIPSGSSGDLRQGFKFEVMEWLRPILEEWARSGRDYVLCGDWNIVRSALDIKNWKSNQKNSGCLPEERDWLNALCADHGQATDVGAGRGWADAYRLLNPTGEDYTWWSNRGAARANNVGWRIDYQFITPGLRDRLRSCSIYRDQRFSDHAPFIAAKPRRSWRQVLANLRQRKVLAMLLLGFSSGLPIYLVGNTLGFWMRKEGIELSTIGFLSWVGLAYTMKFLWAPIVDKADVPLFGRLGRRRGWMLLSQIVAAVGLVGMALIQPKGGQLLLLGIAWEHVVVFGAMAVVVAFASATQDIVIDAWRIESADNSEQLGLLTSSSALGYRTALLVTDALILIIAARVGWQVSYELMAALMALGVVAVVMAREPAREIQAVQAQAASLWTPRGLFDAVVGPFVAFVREHRSGAILILVAISVYRMADFVMGPMANPFYVDLGLDEDTVGAVRGSVGLVATFIGIAAAGLVSVRWGVLAALLAGAVLGPASNLAFAWLAYSGPDTTHFAVAMAIDNFASGFAGTALIAYMSSLTSIGYTATQYALLSSFYAMPGKALKGFSGWSVQTLAQGRTLLEGYALFFIAPARRDLTVAGALGVRDDRPDAPRGRCLANGEVSMADVVLRDLDPLLLERIKRVSVARGWTHEQTCAVLLEQGLFSSELEVRSGFGDPEVDALSDAIAALQALPAGQGFD</sequence>
<evidence type="ECO:0000256" key="1">
    <source>
        <dbReference type="ARBA" id="ARBA00004141"/>
    </source>
</evidence>
<feature type="binding site" evidence="11">
    <location>
        <position position="150"/>
    </location>
    <ligand>
        <name>Mg(2+)</name>
        <dbReference type="ChEBI" id="CHEBI:18420"/>
        <label>1</label>
    </ligand>
</feature>
<feature type="transmembrane region" description="Helical" evidence="13">
    <location>
        <begin position="696"/>
        <end position="718"/>
    </location>
</feature>
<dbReference type="GO" id="GO:0004519">
    <property type="term" value="F:endonuclease activity"/>
    <property type="evidence" value="ECO:0007669"/>
    <property type="project" value="InterPro"/>
</dbReference>
<dbReference type="GO" id="GO:0016787">
    <property type="term" value="F:hydrolase activity"/>
    <property type="evidence" value="ECO:0007669"/>
    <property type="project" value="UniProtKB-KW"/>
</dbReference>
<feature type="active site" evidence="10">
    <location>
        <position position="224"/>
    </location>
</feature>
<dbReference type="GO" id="GO:0016020">
    <property type="term" value="C:membrane"/>
    <property type="evidence" value="ECO:0007669"/>
    <property type="project" value="UniProtKB-SubCell"/>
</dbReference>
<evidence type="ECO:0000256" key="9">
    <source>
        <dbReference type="ARBA" id="ARBA00023136"/>
    </source>
</evidence>
<gene>
    <name evidence="15" type="ORF">H2204_013954</name>
</gene>